<accession>C0E1Y3</accession>
<protein>
    <submittedName>
        <fullName evidence="1">Uncharacterized protein</fullName>
    </submittedName>
</protein>
<reference evidence="1 2" key="1">
    <citation type="submission" date="2009-01" db="EMBL/GenBank/DDBJ databases">
        <authorList>
            <person name="Fulton L."/>
            <person name="Clifton S."/>
            <person name="Chinwalla A.T."/>
            <person name="Mitreva M."/>
            <person name="Sodergren E."/>
            <person name="Weinstock G."/>
            <person name="Clifton S."/>
            <person name="Dooling D.J."/>
            <person name="Fulton B."/>
            <person name="Minx P."/>
            <person name="Pepin K.H."/>
            <person name="Johnson M."/>
            <person name="Bhonagiri V."/>
            <person name="Nash W.E."/>
            <person name="Mardis E.R."/>
            <person name="Wilson R.K."/>
        </authorList>
    </citation>
    <scope>NUCLEOTIDE SEQUENCE [LARGE SCALE GENOMIC DNA]</scope>
    <source>
        <strain evidence="1 2">ATCC 33806</strain>
    </source>
</reference>
<gene>
    <name evidence="1" type="ORF">CORMATOL_00987</name>
</gene>
<name>C0E1Y3_9CORY</name>
<dbReference type="Proteomes" id="UP000006247">
    <property type="component" value="Unassembled WGS sequence"/>
</dbReference>
<comment type="caution">
    <text evidence="1">The sequence shown here is derived from an EMBL/GenBank/DDBJ whole genome shotgun (WGS) entry which is preliminary data.</text>
</comment>
<organism evidence="1 2">
    <name type="scientific">Corynebacterium matruchotii ATCC 33806</name>
    <dbReference type="NCBI Taxonomy" id="566549"/>
    <lineage>
        <taxon>Bacteria</taxon>
        <taxon>Bacillati</taxon>
        <taxon>Actinomycetota</taxon>
        <taxon>Actinomycetes</taxon>
        <taxon>Mycobacteriales</taxon>
        <taxon>Corynebacteriaceae</taxon>
        <taxon>Corynebacterium</taxon>
    </lineage>
</organism>
<sequence>MVSTLPIFGVFVLRSTGIHRNAQEDLSPALYGVVRGYCRHGRHGVPLAFRCHA</sequence>
<evidence type="ECO:0000313" key="1">
    <source>
        <dbReference type="EMBL" id="EEG27462.1"/>
    </source>
</evidence>
<dbReference type="HOGENOM" id="CLU_3060610_0_0_11"/>
<proteinExistence type="predicted"/>
<dbReference type="AlphaFoldDB" id="C0E1Y3"/>
<dbReference type="EMBL" id="ACEB01000016">
    <property type="protein sequence ID" value="EEG27462.1"/>
    <property type="molecule type" value="Genomic_DNA"/>
</dbReference>
<evidence type="ECO:0000313" key="2">
    <source>
        <dbReference type="Proteomes" id="UP000006247"/>
    </source>
</evidence>